<proteinExistence type="predicted"/>
<keyword evidence="2" id="KW-1185">Reference proteome</keyword>
<dbReference type="AlphaFoldDB" id="A0A0W0ZA41"/>
<accession>A0A0W0ZA41</accession>
<protein>
    <submittedName>
        <fullName evidence="1">Uncharacterized protein</fullName>
    </submittedName>
</protein>
<sequence>MDALEILFTEPRACPHSVNKKFHSCKCGQLTPFFCEKAVARKEACSRIAGLLCQLGTLSRITASPS</sequence>
<evidence type="ECO:0000313" key="1">
    <source>
        <dbReference type="EMBL" id="KTD66000.1"/>
    </source>
</evidence>
<organism evidence="1 2">
    <name type="scientific">Legionella spiritensis</name>
    <dbReference type="NCBI Taxonomy" id="452"/>
    <lineage>
        <taxon>Bacteria</taxon>
        <taxon>Pseudomonadati</taxon>
        <taxon>Pseudomonadota</taxon>
        <taxon>Gammaproteobacteria</taxon>
        <taxon>Legionellales</taxon>
        <taxon>Legionellaceae</taxon>
        <taxon>Legionella</taxon>
    </lineage>
</organism>
<dbReference type="PATRIC" id="fig|452.5.peg.322"/>
<dbReference type="Proteomes" id="UP000054877">
    <property type="component" value="Unassembled WGS sequence"/>
</dbReference>
<name>A0A0W0ZA41_LEGSP</name>
<dbReference type="EMBL" id="LNYX01000003">
    <property type="protein sequence ID" value="KTD66000.1"/>
    <property type="molecule type" value="Genomic_DNA"/>
</dbReference>
<gene>
    <name evidence="1" type="ORF">Lspi_0289</name>
</gene>
<evidence type="ECO:0000313" key="2">
    <source>
        <dbReference type="Proteomes" id="UP000054877"/>
    </source>
</evidence>
<comment type="caution">
    <text evidence="1">The sequence shown here is derived from an EMBL/GenBank/DDBJ whole genome shotgun (WGS) entry which is preliminary data.</text>
</comment>
<reference evidence="1 2" key="1">
    <citation type="submission" date="2015-11" db="EMBL/GenBank/DDBJ databases">
        <title>Genomic analysis of 38 Legionella species identifies large and diverse effector repertoires.</title>
        <authorList>
            <person name="Burstein D."/>
            <person name="Amaro F."/>
            <person name="Zusman T."/>
            <person name="Lifshitz Z."/>
            <person name="Cohen O."/>
            <person name="Gilbert J.A."/>
            <person name="Pupko T."/>
            <person name="Shuman H.A."/>
            <person name="Segal G."/>
        </authorList>
    </citation>
    <scope>NUCLEOTIDE SEQUENCE [LARGE SCALE GENOMIC DNA]</scope>
    <source>
        <strain evidence="1 2">Mt.St.Helens-9</strain>
    </source>
</reference>